<dbReference type="SMART" id="SM01318">
    <property type="entry name" value="SVWC"/>
    <property type="match status" value="1"/>
</dbReference>
<organism evidence="4">
    <name type="scientific">Amblyomma aureolatum</name>
    <dbReference type="NCBI Taxonomy" id="187763"/>
    <lineage>
        <taxon>Eukaryota</taxon>
        <taxon>Metazoa</taxon>
        <taxon>Ecdysozoa</taxon>
        <taxon>Arthropoda</taxon>
        <taxon>Chelicerata</taxon>
        <taxon>Arachnida</taxon>
        <taxon>Acari</taxon>
        <taxon>Parasitiformes</taxon>
        <taxon>Ixodida</taxon>
        <taxon>Ixodoidea</taxon>
        <taxon>Ixodidae</taxon>
        <taxon>Amblyomminae</taxon>
        <taxon>Amblyomma</taxon>
    </lineage>
</organism>
<evidence type="ECO:0000313" key="4">
    <source>
        <dbReference type="EMBL" id="JAT91421.1"/>
    </source>
</evidence>
<dbReference type="Pfam" id="PF15430">
    <property type="entry name" value="SVWC"/>
    <property type="match status" value="1"/>
</dbReference>
<keyword evidence="2" id="KW-0964">Secreted</keyword>
<dbReference type="GO" id="GO:0005576">
    <property type="term" value="C:extracellular region"/>
    <property type="evidence" value="ECO:0007669"/>
    <property type="project" value="UniProtKB-SubCell"/>
</dbReference>
<name>A0A1E1WXD8_9ACAR</name>
<dbReference type="EMBL" id="GFAC01007767">
    <property type="protein sequence ID" value="JAT91421.1"/>
    <property type="molecule type" value="mRNA"/>
</dbReference>
<evidence type="ECO:0000256" key="1">
    <source>
        <dbReference type="ARBA" id="ARBA00004613"/>
    </source>
</evidence>
<dbReference type="InterPro" id="IPR029277">
    <property type="entry name" value="SVWC_dom"/>
</dbReference>
<reference evidence="4" key="1">
    <citation type="journal article" date="2017" name="Front. Cell. Infect. Microbiol.">
        <title>The Distinct Transcriptional Response of the Midgut of Amblyomma sculptum and Amblyomma aureolatum Ticks to Rickettsia rickettsii Correlates to Their Differences in Susceptibility to Infection.</title>
        <authorList>
            <person name="Martins L.A."/>
            <person name="Galletti M.F.B.M."/>
            <person name="Ribeiro J.M."/>
            <person name="Fujita A."/>
            <person name="Costa F.B."/>
            <person name="Labruna M.B."/>
            <person name="Daffre S."/>
            <person name="Fogaca A.C."/>
        </authorList>
    </citation>
    <scope>NUCLEOTIDE SEQUENCE</scope>
</reference>
<sequence length="89" mass="9816">YLLCYSFVRGQQVTTYHLNTTNSENCTYNGTHYPKGEHNMPGSCGMTACDLEDQTLTFVTCSSTPRPPSCLLPEPQGGEYPDCCPEPIC</sequence>
<evidence type="ECO:0000259" key="3">
    <source>
        <dbReference type="SMART" id="SM01318"/>
    </source>
</evidence>
<feature type="domain" description="Single" evidence="3">
    <location>
        <begin position="26"/>
        <end position="89"/>
    </location>
</feature>
<proteinExistence type="evidence at transcript level"/>
<evidence type="ECO:0000256" key="2">
    <source>
        <dbReference type="ARBA" id="ARBA00022525"/>
    </source>
</evidence>
<comment type="subcellular location">
    <subcellularLocation>
        <location evidence="1">Secreted</location>
    </subcellularLocation>
</comment>
<accession>A0A1E1WXD8</accession>
<feature type="non-terminal residue" evidence="4">
    <location>
        <position position="1"/>
    </location>
</feature>
<dbReference type="AlphaFoldDB" id="A0A1E1WXD8"/>
<protein>
    <submittedName>
        <fullName evidence="4">Putative 8.9 kDa family member</fullName>
    </submittedName>
</protein>